<dbReference type="InterPro" id="IPR037185">
    <property type="entry name" value="EmrE-like"/>
</dbReference>
<keyword evidence="3" id="KW-1133">Transmembrane helix</keyword>
<dbReference type="SUPFAM" id="SSF103481">
    <property type="entry name" value="Multidrug resistance efflux transporter EmrE"/>
    <property type="match status" value="2"/>
</dbReference>
<evidence type="ECO:0000256" key="1">
    <source>
        <dbReference type="ARBA" id="ARBA00007362"/>
    </source>
</evidence>
<feature type="transmembrane region" description="Helical" evidence="3">
    <location>
        <begin position="178"/>
        <end position="198"/>
    </location>
</feature>
<feature type="transmembrane region" description="Helical" evidence="3">
    <location>
        <begin position="39"/>
        <end position="61"/>
    </location>
</feature>
<dbReference type="STRING" id="235985.SAMN05414137_101397"/>
<dbReference type="Pfam" id="PF00892">
    <property type="entry name" value="EamA"/>
    <property type="match status" value="2"/>
</dbReference>
<dbReference type="InterPro" id="IPR000620">
    <property type="entry name" value="EamA_dom"/>
</dbReference>
<dbReference type="PANTHER" id="PTHR22911:SF76">
    <property type="entry name" value="EAMA DOMAIN-CONTAINING PROTEIN"/>
    <property type="match status" value="1"/>
</dbReference>
<evidence type="ECO:0000313" key="6">
    <source>
        <dbReference type="Proteomes" id="UP000183015"/>
    </source>
</evidence>
<feature type="transmembrane region" description="Helical" evidence="3">
    <location>
        <begin position="298"/>
        <end position="315"/>
    </location>
</feature>
<reference evidence="6" key="1">
    <citation type="submission" date="2016-10" db="EMBL/GenBank/DDBJ databases">
        <authorList>
            <person name="Varghese N."/>
        </authorList>
    </citation>
    <scope>NUCLEOTIDE SEQUENCE [LARGE SCALE GENOMIC DNA]</scope>
    <source>
        <strain evidence="6">DSM 45096 / BCRC 16803 / CGMCC 4.1857 / CIP 109030 / JCM 12277 / KCTC 19219 / NBRC 100920 / 33214</strain>
    </source>
</reference>
<feature type="domain" description="EamA" evidence="4">
    <location>
        <begin position="180"/>
        <end position="315"/>
    </location>
</feature>
<evidence type="ECO:0000313" key="5">
    <source>
        <dbReference type="EMBL" id="SEK29262.1"/>
    </source>
</evidence>
<proteinExistence type="inferred from homology"/>
<feature type="transmembrane region" description="Helical" evidence="3">
    <location>
        <begin position="210"/>
        <end position="231"/>
    </location>
</feature>
<keyword evidence="3" id="KW-0472">Membrane</keyword>
<accession>A0A1H7FXK9</accession>
<feature type="transmembrane region" description="Helical" evidence="3">
    <location>
        <begin position="272"/>
        <end position="292"/>
    </location>
</feature>
<dbReference type="Proteomes" id="UP000183015">
    <property type="component" value="Unassembled WGS sequence"/>
</dbReference>
<feature type="domain" description="EamA" evidence="4">
    <location>
        <begin position="40"/>
        <end position="168"/>
    </location>
</feature>
<dbReference type="EMBL" id="FOAZ01000001">
    <property type="protein sequence ID" value="SEK29262.1"/>
    <property type="molecule type" value="Genomic_DNA"/>
</dbReference>
<comment type="similarity">
    <text evidence="1">Belongs to the EamA transporter family.</text>
</comment>
<dbReference type="AlphaFoldDB" id="A0A1H7FXK9"/>
<dbReference type="PANTHER" id="PTHR22911">
    <property type="entry name" value="ACYL-MALONYL CONDENSING ENZYME-RELATED"/>
    <property type="match status" value="1"/>
</dbReference>
<protein>
    <submittedName>
        <fullName evidence="5">Permease of the drug/metabolite transporter (DMT) superfamily</fullName>
    </submittedName>
</protein>
<sequence length="321" mass="33234">MSSTAESAPTSPRPTQQSAGATLAPGAQPDLSTVPRVDFLLLALAVAGVSLSAPLISAIAAPAVAIAFWRNCIATGVLAPIALLRHRGELRAMSRRSVGLSLAAGVFLALHFAMWLPSLRLTSVATSTALCTASPLWTTLYLRLRGHRPPRLVWVGIGLAFAGVVLLTGFDLTLSSRAVLGDLLALGAGMAASGYLLLGSEVRRTVSTTAYTFVCYATTAALLLIACLLSGQSLSGGYSPTAWLQILLLTASAQFLGHSLSNRVVRTVGPSFVSTAILLETPGAALIAAVWLGQLPPVAVYPAMVMILAGLLLIIRAGQRS</sequence>
<name>A0A1H7FXK9_STRJI</name>
<dbReference type="eggNOG" id="COG0697">
    <property type="taxonomic scope" value="Bacteria"/>
</dbReference>
<feature type="transmembrane region" description="Helical" evidence="3">
    <location>
        <begin position="243"/>
        <end position="260"/>
    </location>
</feature>
<evidence type="ECO:0000259" key="4">
    <source>
        <dbReference type="Pfam" id="PF00892"/>
    </source>
</evidence>
<evidence type="ECO:0000256" key="2">
    <source>
        <dbReference type="SAM" id="MobiDB-lite"/>
    </source>
</evidence>
<keyword evidence="3" id="KW-0812">Transmembrane</keyword>
<organism evidence="5 6">
    <name type="scientific">Streptacidiphilus jiangxiensis</name>
    <dbReference type="NCBI Taxonomy" id="235985"/>
    <lineage>
        <taxon>Bacteria</taxon>
        <taxon>Bacillati</taxon>
        <taxon>Actinomycetota</taxon>
        <taxon>Actinomycetes</taxon>
        <taxon>Kitasatosporales</taxon>
        <taxon>Streptomycetaceae</taxon>
        <taxon>Streptacidiphilus</taxon>
    </lineage>
</organism>
<evidence type="ECO:0000256" key="3">
    <source>
        <dbReference type="SAM" id="Phobius"/>
    </source>
</evidence>
<dbReference type="GO" id="GO:0016020">
    <property type="term" value="C:membrane"/>
    <property type="evidence" value="ECO:0007669"/>
    <property type="project" value="InterPro"/>
</dbReference>
<feature type="transmembrane region" description="Helical" evidence="3">
    <location>
        <begin position="121"/>
        <end position="140"/>
    </location>
</feature>
<feature type="transmembrane region" description="Helical" evidence="3">
    <location>
        <begin position="97"/>
        <end position="115"/>
    </location>
</feature>
<dbReference type="RefSeq" id="WP_425314657.1">
    <property type="nucleotide sequence ID" value="NZ_BBPN01000002.1"/>
</dbReference>
<feature type="region of interest" description="Disordered" evidence="2">
    <location>
        <begin position="1"/>
        <end position="27"/>
    </location>
</feature>
<feature type="transmembrane region" description="Helical" evidence="3">
    <location>
        <begin position="152"/>
        <end position="172"/>
    </location>
</feature>
<gene>
    <name evidence="5" type="ORF">SAMN05414137_101397</name>
</gene>
<keyword evidence="6" id="KW-1185">Reference proteome</keyword>
<feature type="compositionally biased region" description="Polar residues" evidence="2">
    <location>
        <begin position="1"/>
        <end position="20"/>
    </location>
</feature>
<feature type="transmembrane region" description="Helical" evidence="3">
    <location>
        <begin position="67"/>
        <end position="85"/>
    </location>
</feature>